<dbReference type="InterPro" id="IPR037066">
    <property type="entry name" value="Plug_dom_sf"/>
</dbReference>
<dbReference type="Gene3D" id="2.170.130.10">
    <property type="entry name" value="TonB-dependent receptor, plug domain"/>
    <property type="match status" value="1"/>
</dbReference>
<dbReference type="InterPro" id="IPR039426">
    <property type="entry name" value="TonB-dep_rcpt-like"/>
</dbReference>
<evidence type="ECO:0000259" key="8">
    <source>
        <dbReference type="Pfam" id="PF25183"/>
    </source>
</evidence>
<dbReference type="AlphaFoldDB" id="A0A1W2G7U3"/>
<protein>
    <submittedName>
        <fullName evidence="9">Carboxypeptidase regulatory-like domain-containing protein</fullName>
    </submittedName>
</protein>
<keyword evidence="10" id="KW-1185">Reference proteome</keyword>
<evidence type="ECO:0000256" key="5">
    <source>
        <dbReference type="ARBA" id="ARBA00023136"/>
    </source>
</evidence>
<keyword evidence="9" id="KW-0121">Carboxypeptidase</keyword>
<keyword evidence="2" id="KW-0813">Transport</keyword>
<dbReference type="SUPFAM" id="SSF56935">
    <property type="entry name" value="Porins"/>
    <property type="match status" value="1"/>
</dbReference>
<evidence type="ECO:0000313" key="9">
    <source>
        <dbReference type="EMBL" id="SMD32671.1"/>
    </source>
</evidence>
<feature type="domain" description="TonB-dependent transporter Oar-like beta-barrel" evidence="8">
    <location>
        <begin position="248"/>
        <end position="327"/>
    </location>
</feature>
<dbReference type="OrthoDB" id="9768147at2"/>
<dbReference type="SUPFAM" id="SSF49464">
    <property type="entry name" value="Carboxypeptidase regulatory domain-like"/>
    <property type="match status" value="1"/>
</dbReference>
<dbReference type="GO" id="GO:0009279">
    <property type="term" value="C:cell outer membrane"/>
    <property type="evidence" value="ECO:0007669"/>
    <property type="project" value="UniProtKB-SubCell"/>
</dbReference>
<keyword evidence="9" id="KW-0378">Hydrolase</keyword>
<organism evidence="9 10">
    <name type="scientific">Reichenbachiella faecimaris</name>
    <dbReference type="NCBI Taxonomy" id="692418"/>
    <lineage>
        <taxon>Bacteria</taxon>
        <taxon>Pseudomonadati</taxon>
        <taxon>Bacteroidota</taxon>
        <taxon>Cytophagia</taxon>
        <taxon>Cytophagales</taxon>
        <taxon>Reichenbachiellaceae</taxon>
        <taxon>Reichenbachiella</taxon>
    </lineage>
</organism>
<keyword evidence="7" id="KW-0732">Signal</keyword>
<dbReference type="EMBL" id="FWYF01000001">
    <property type="protein sequence ID" value="SMD32671.1"/>
    <property type="molecule type" value="Genomic_DNA"/>
</dbReference>
<proteinExistence type="predicted"/>
<keyword evidence="5" id="KW-0472">Membrane</keyword>
<feature type="chain" id="PRO_5012868104" evidence="7">
    <location>
        <begin position="26"/>
        <end position="1078"/>
    </location>
</feature>
<evidence type="ECO:0000256" key="1">
    <source>
        <dbReference type="ARBA" id="ARBA00004571"/>
    </source>
</evidence>
<dbReference type="InterPro" id="IPR057601">
    <property type="entry name" value="Oar-like_b-barrel"/>
</dbReference>
<dbReference type="PANTHER" id="PTHR30069:SF46">
    <property type="entry name" value="OAR PROTEIN"/>
    <property type="match status" value="1"/>
</dbReference>
<feature type="signal peptide" evidence="7">
    <location>
        <begin position="1"/>
        <end position="25"/>
    </location>
</feature>
<dbReference type="RefSeq" id="WP_084371323.1">
    <property type="nucleotide sequence ID" value="NZ_FWYF01000001.1"/>
</dbReference>
<evidence type="ECO:0000256" key="6">
    <source>
        <dbReference type="ARBA" id="ARBA00023237"/>
    </source>
</evidence>
<dbReference type="GO" id="GO:0015344">
    <property type="term" value="F:siderophore uptake transmembrane transporter activity"/>
    <property type="evidence" value="ECO:0007669"/>
    <property type="project" value="TreeGrafter"/>
</dbReference>
<keyword evidence="4" id="KW-0812">Transmembrane</keyword>
<accession>A0A1W2G7U3</accession>
<evidence type="ECO:0000256" key="3">
    <source>
        <dbReference type="ARBA" id="ARBA00022452"/>
    </source>
</evidence>
<dbReference type="InterPro" id="IPR008969">
    <property type="entry name" value="CarboxyPept-like_regulatory"/>
</dbReference>
<dbReference type="PANTHER" id="PTHR30069">
    <property type="entry name" value="TONB-DEPENDENT OUTER MEMBRANE RECEPTOR"/>
    <property type="match status" value="1"/>
</dbReference>
<dbReference type="GO" id="GO:0004180">
    <property type="term" value="F:carboxypeptidase activity"/>
    <property type="evidence" value="ECO:0007669"/>
    <property type="project" value="UniProtKB-KW"/>
</dbReference>
<comment type="subcellular location">
    <subcellularLocation>
        <location evidence="1">Cell outer membrane</location>
        <topology evidence="1">Multi-pass membrane protein</topology>
    </subcellularLocation>
</comment>
<gene>
    <name evidence="9" type="ORF">SAMN04488029_1021</name>
</gene>
<dbReference type="Gene3D" id="2.60.40.1120">
    <property type="entry name" value="Carboxypeptidase-like, regulatory domain"/>
    <property type="match status" value="1"/>
</dbReference>
<dbReference type="Gene3D" id="2.40.170.20">
    <property type="entry name" value="TonB-dependent receptor, beta-barrel domain"/>
    <property type="match status" value="1"/>
</dbReference>
<keyword evidence="9" id="KW-0645">Protease</keyword>
<dbReference type="GO" id="GO:0044718">
    <property type="term" value="P:siderophore transmembrane transport"/>
    <property type="evidence" value="ECO:0007669"/>
    <property type="project" value="TreeGrafter"/>
</dbReference>
<evidence type="ECO:0000256" key="7">
    <source>
        <dbReference type="SAM" id="SignalP"/>
    </source>
</evidence>
<dbReference type="Proteomes" id="UP000192472">
    <property type="component" value="Unassembled WGS sequence"/>
</dbReference>
<feature type="domain" description="TonB-dependent transporter Oar-like beta-barrel" evidence="8">
    <location>
        <begin position="365"/>
        <end position="1002"/>
    </location>
</feature>
<dbReference type="Pfam" id="PF25183">
    <property type="entry name" value="OMP_b-brl_4"/>
    <property type="match status" value="2"/>
</dbReference>
<keyword evidence="3" id="KW-1134">Transmembrane beta strand</keyword>
<reference evidence="9 10" key="1">
    <citation type="submission" date="2017-04" db="EMBL/GenBank/DDBJ databases">
        <authorList>
            <person name="Afonso C.L."/>
            <person name="Miller P.J."/>
            <person name="Scott M.A."/>
            <person name="Spackman E."/>
            <person name="Goraichik I."/>
            <person name="Dimitrov K.M."/>
            <person name="Suarez D.L."/>
            <person name="Swayne D.E."/>
        </authorList>
    </citation>
    <scope>NUCLEOTIDE SEQUENCE [LARGE SCALE GENOMIC DNA]</scope>
    <source>
        <strain evidence="9 10">DSM 26133</strain>
    </source>
</reference>
<sequence>MKQKNLLSRVLLTIGFLLTSQFLLAQGVTTSGMNGRVIDDQGAELPGATVIAIHASTGSKYGSVTDASGFYRIPNMKAGGPYNITVSFVGFENYIKEGVYLTLGQTHKLDAALSSGATELLEVVVTAGEGEIFDGNRNGASTTVSEQQLNMMPNASRSLNDFTRLTPQAAFTSTGGLSIAGSNNRYNSIFIDGAISNDAFGLAGNGQNGGQIGGLSMISMDALEQVQVAVSPYDVTQSGFTGGSISAVTRSGTNSFEGSVYYLIRNEKLAGKTPGFLEVDGEDREKLPEFSAKTYGLRLGGPIIKDKLFFFVNGEIQKDETPSPFNFGTYTGSVSRADIVDLVDYTKATYGYDPGSFEDVVQKLEAEKILVKLDYNISDAHKLTLRHSYNKGENFSPSNSTSSRVRFANGGVFFPSTTNSTALELNSSWGDKSNKLVIGRTTVEDNRDPLGARFPYVDITEGDIEFGSEEFSTGNFLEQTIWTITDNFNLYKGKHTFTFGTHNEFYDMNNVFVRQNFGSYDFNTIQDYYDGNPSAYFRSYSLVDNVTGDGTAAAAAFKAMQLGFYAQDEIQVNNQLRVTGGIRLDIPMFLDDPIDDGYFNTTAAPLIEAAGYDLKGAKAGQAPDPQLLISPRIGLNYDVNGDQSTQLRAGLGVFTSRIPFVWPGAMFNNNGATVGGTAQFSGLTFNGNPDTQPTEGDFGGNDAIPQGQMDLFASDFKFPQVFRASVGIDQKLPWWGLIGSAEVIYTKTINNVFYENVNLAPSTENFGGADNRALFTNGSIDGSYSDVYLGSNTSEGSTTNITLSLQKPFDNGLTANVAYNYGTAKAIFEGTSSQNSSQWRGVYAINGRNNAQNGRSDFDAGSRILASVSYRKEYAGFLASTISVFYNGQSGSPFSYTYNSGRFTGENSRERALIFVPANQSQIVFDESDRSAAEQWADLDAYISNDDYLKNRRGRYAEKNEARTPFSNIIDVKFMQEFYLEMANGKKNTIQVSFDIFNFTNFLNKDWGKRWQVPNGDGTSIQLLNYETNITSPGGETIPTFSFNEGIENKEDLLTKDDSGLISSRWQMQLGVRYIFGN</sequence>
<dbReference type="STRING" id="692418.SAMN04488029_1021"/>
<evidence type="ECO:0000313" key="10">
    <source>
        <dbReference type="Proteomes" id="UP000192472"/>
    </source>
</evidence>
<evidence type="ECO:0000256" key="2">
    <source>
        <dbReference type="ARBA" id="ARBA00022448"/>
    </source>
</evidence>
<name>A0A1W2G7U3_REIFA</name>
<dbReference type="Pfam" id="PF13620">
    <property type="entry name" value="CarboxypepD_reg"/>
    <property type="match status" value="1"/>
</dbReference>
<evidence type="ECO:0000256" key="4">
    <source>
        <dbReference type="ARBA" id="ARBA00022692"/>
    </source>
</evidence>
<keyword evidence="6" id="KW-0998">Cell outer membrane</keyword>
<dbReference type="InterPro" id="IPR036942">
    <property type="entry name" value="Beta-barrel_TonB_sf"/>
</dbReference>